<dbReference type="AlphaFoldDB" id="A0AAU8A6P4"/>
<keyword evidence="1" id="KW-0472">Membrane</keyword>
<evidence type="ECO:0000259" key="2">
    <source>
        <dbReference type="Pfam" id="PF25231"/>
    </source>
</evidence>
<dbReference type="EMBL" id="CP117826">
    <property type="protein sequence ID" value="XCC61619.1"/>
    <property type="molecule type" value="Genomic_DNA"/>
</dbReference>
<reference evidence="3" key="1">
    <citation type="submission" date="2023-02" db="EMBL/GenBank/DDBJ databases">
        <title>Gut commensal Christensenella minuta modulates host metabolism via a new class of secondary bile acids.</title>
        <authorList>
            <person name="Liu C."/>
        </authorList>
    </citation>
    <scope>NUCLEOTIDE SEQUENCE</scope>
    <source>
        <strain evidence="3">CA70</strain>
    </source>
</reference>
<evidence type="ECO:0000256" key="1">
    <source>
        <dbReference type="SAM" id="Phobius"/>
    </source>
</evidence>
<protein>
    <recommendedName>
        <fullName evidence="2">DUF7847 domain-containing protein</fullName>
    </recommendedName>
</protein>
<organism evidence="3">
    <name type="scientific">Christensenella massiliensis</name>
    <dbReference type="NCBI Taxonomy" id="1805714"/>
    <lineage>
        <taxon>Bacteria</taxon>
        <taxon>Bacillati</taxon>
        <taxon>Bacillota</taxon>
        <taxon>Clostridia</taxon>
        <taxon>Christensenellales</taxon>
        <taxon>Christensenellaceae</taxon>
        <taxon>Christensenella</taxon>
    </lineage>
</organism>
<sequence length="301" mass="33082">MENLPMSFKTMFRRSGIVYKRNFSRLFLPLLLFQLVLLVPLMFFTMPGTVSVARSLLLTLSRAGRSGLSSIGAMLSVVAGVAVFVSPLMVSNVVYVIHSDYIGRTVTFREAAAHARRRYGGMLRSYFAAIALLALPVAGIVLAIIAIVLPGGVPVSVLSAGQLAGIVVLALAALLLFFGIVFLPYTVAVEGKHGFAAVLSSYRYAFLGNFWSNFTRVLSAAVIVGLAGMLVNWLSRLPFRELYDLYLADPMLALQDPLMIFVILLALAAIVVGTFVFPFWYAFTYHTYRNAKWEYERKKGA</sequence>
<feature type="transmembrane region" description="Helical" evidence="1">
    <location>
        <begin position="258"/>
        <end position="283"/>
    </location>
</feature>
<feature type="transmembrane region" description="Helical" evidence="1">
    <location>
        <begin position="71"/>
        <end position="97"/>
    </location>
</feature>
<accession>A0AAU8A6P4</accession>
<dbReference type="InterPro" id="IPR057169">
    <property type="entry name" value="DUF7847"/>
</dbReference>
<dbReference type="Pfam" id="PF25231">
    <property type="entry name" value="DUF7847"/>
    <property type="match status" value="1"/>
</dbReference>
<feature type="transmembrane region" description="Helical" evidence="1">
    <location>
        <begin position="161"/>
        <end position="183"/>
    </location>
</feature>
<feature type="domain" description="DUF7847" evidence="2">
    <location>
        <begin position="36"/>
        <end position="279"/>
    </location>
</feature>
<feature type="transmembrane region" description="Helical" evidence="1">
    <location>
        <begin position="126"/>
        <end position="149"/>
    </location>
</feature>
<feature type="transmembrane region" description="Helical" evidence="1">
    <location>
        <begin position="217"/>
        <end position="237"/>
    </location>
</feature>
<gene>
    <name evidence="3" type="ORF">PUP29_08785</name>
</gene>
<keyword evidence="1" id="KW-1133">Transmembrane helix</keyword>
<evidence type="ECO:0000313" key="3">
    <source>
        <dbReference type="EMBL" id="XCC61619.1"/>
    </source>
</evidence>
<name>A0AAU8A6P4_9FIRM</name>
<keyword evidence="1" id="KW-0812">Transmembrane</keyword>
<proteinExistence type="predicted"/>
<dbReference type="RefSeq" id="WP_353423017.1">
    <property type="nucleotide sequence ID" value="NZ_CP117826.1"/>
</dbReference>